<protein>
    <submittedName>
        <fullName evidence="11">Two-component system</fullName>
    </submittedName>
</protein>
<keyword evidence="4 9" id="KW-0812">Transmembrane</keyword>
<dbReference type="InterPro" id="IPR003594">
    <property type="entry name" value="HATPase_dom"/>
</dbReference>
<dbReference type="CDD" id="cd16917">
    <property type="entry name" value="HATPase_UhpB-NarQ-NarX-like"/>
    <property type="match status" value="1"/>
</dbReference>
<dbReference type="Proteomes" id="UP000323671">
    <property type="component" value="Chromosome"/>
</dbReference>
<evidence type="ECO:0000256" key="9">
    <source>
        <dbReference type="SAM" id="Phobius"/>
    </source>
</evidence>
<dbReference type="Gene3D" id="3.30.565.10">
    <property type="entry name" value="Histidine kinase-like ATPase, C-terminal domain"/>
    <property type="match status" value="1"/>
</dbReference>
<feature type="transmembrane region" description="Helical" evidence="9">
    <location>
        <begin position="33"/>
        <end position="52"/>
    </location>
</feature>
<keyword evidence="3" id="KW-0808">Transferase</keyword>
<dbReference type="PIRSF" id="PIRSF037314">
    <property type="entry name" value="STHK_MctS"/>
    <property type="match status" value="1"/>
</dbReference>
<organism evidence="11 12">
    <name type="scientific">Oryzomicrobium terrae</name>
    <dbReference type="NCBI Taxonomy" id="1735038"/>
    <lineage>
        <taxon>Bacteria</taxon>
        <taxon>Pseudomonadati</taxon>
        <taxon>Pseudomonadota</taxon>
        <taxon>Betaproteobacteria</taxon>
        <taxon>Rhodocyclales</taxon>
        <taxon>Rhodocyclaceae</taxon>
        <taxon>Oryzomicrobium</taxon>
    </lineage>
</organism>
<evidence type="ECO:0000313" key="11">
    <source>
        <dbReference type="EMBL" id="QEL66069.1"/>
    </source>
</evidence>
<evidence type="ECO:0000256" key="4">
    <source>
        <dbReference type="ARBA" id="ARBA00022692"/>
    </source>
</evidence>
<dbReference type="Pfam" id="PF07730">
    <property type="entry name" value="HisKA_3"/>
    <property type="match status" value="1"/>
</dbReference>
<dbReference type="InterPro" id="IPR017171">
    <property type="entry name" value="Sig_transdc_His_kinase_MctS"/>
</dbReference>
<keyword evidence="8 9" id="KW-0472">Membrane</keyword>
<dbReference type="AlphaFoldDB" id="A0A5C1EBV0"/>
<dbReference type="RefSeq" id="WP_149426057.1">
    <property type="nucleotide sequence ID" value="NZ_CP022579.1"/>
</dbReference>
<dbReference type="GO" id="GO:0000155">
    <property type="term" value="F:phosphorelay sensor kinase activity"/>
    <property type="evidence" value="ECO:0007669"/>
    <property type="project" value="InterPro"/>
</dbReference>
<dbReference type="GO" id="GO:0005886">
    <property type="term" value="C:plasma membrane"/>
    <property type="evidence" value="ECO:0007669"/>
    <property type="project" value="UniProtKB-SubCell"/>
</dbReference>
<dbReference type="PANTHER" id="PTHR24421:SF59">
    <property type="entry name" value="OXYGEN SENSOR HISTIDINE KINASE NREB"/>
    <property type="match status" value="1"/>
</dbReference>
<dbReference type="EMBL" id="CP022579">
    <property type="protein sequence ID" value="QEL66069.1"/>
    <property type="molecule type" value="Genomic_DNA"/>
</dbReference>
<accession>A0A5C1EBV0</accession>
<keyword evidence="6 9" id="KW-1133">Transmembrane helix</keyword>
<dbReference type="InterPro" id="IPR005467">
    <property type="entry name" value="His_kinase_dom"/>
</dbReference>
<evidence type="ECO:0000259" key="10">
    <source>
        <dbReference type="PROSITE" id="PS50109"/>
    </source>
</evidence>
<dbReference type="InterPro" id="IPR011712">
    <property type="entry name" value="Sig_transdc_His_kin_sub3_dim/P"/>
</dbReference>
<dbReference type="InterPro" id="IPR036890">
    <property type="entry name" value="HATPase_C_sf"/>
</dbReference>
<keyword evidence="7" id="KW-0902">Two-component regulatory system</keyword>
<evidence type="ECO:0000256" key="8">
    <source>
        <dbReference type="ARBA" id="ARBA00023136"/>
    </source>
</evidence>
<proteinExistence type="predicted"/>
<dbReference type="Gene3D" id="3.30.450.20">
    <property type="entry name" value="PAS domain"/>
    <property type="match status" value="1"/>
</dbReference>
<keyword evidence="5" id="KW-0418">Kinase</keyword>
<gene>
    <name evidence="11" type="ORF">OTERR_25930</name>
</gene>
<keyword evidence="2" id="KW-1003">Cell membrane</keyword>
<dbReference type="InterPro" id="IPR050482">
    <property type="entry name" value="Sensor_HK_TwoCompSys"/>
</dbReference>
<dbReference type="Pfam" id="PF02518">
    <property type="entry name" value="HATPase_c"/>
    <property type="match status" value="1"/>
</dbReference>
<name>A0A5C1EBV0_9RHOO</name>
<evidence type="ECO:0000256" key="2">
    <source>
        <dbReference type="ARBA" id="ARBA00022475"/>
    </source>
</evidence>
<keyword evidence="12" id="KW-1185">Reference proteome</keyword>
<dbReference type="PROSITE" id="PS50109">
    <property type="entry name" value="HIS_KIN"/>
    <property type="match status" value="1"/>
</dbReference>
<dbReference type="InterPro" id="IPR033480">
    <property type="entry name" value="sCache_2"/>
</dbReference>
<dbReference type="Gene3D" id="1.20.5.1930">
    <property type="match status" value="1"/>
</dbReference>
<dbReference type="SUPFAM" id="SSF55874">
    <property type="entry name" value="ATPase domain of HSP90 chaperone/DNA topoisomerase II/histidine kinase"/>
    <property type="match status" value="1"/>
</dbReference>
<dbReference type="Pfam" id="PF17200">
    <property type="entry name" value="sCache_2"/>
    <property type="match status" value="1"/>
</dbReference>
<dbReference type="GO" id="GO:0046983">
    <property type="term" value="F:protein dimerization activity"/>
    <property type="evidence" value="ECO:0007669"/>
    <property type="project" value="InterPro"/>
</dbReference>
<evidence type="ECO:0000256" key="3">
    <source>
        <dbReference type="ARBA" id="ARBA00022679"/>
    </source>
</evidence>
<feature type="transmembrane region" description="Helical" evidence="9">
    <location>
        <begin position="230"/>
        <end position="252"/>
    </location>
</feature>
<dbReference type="PANTHER" id="PTHR24421">
    <property type="entry name" value="NITRATE/NITRITE SENSOR PROTEIN NARX-RELATED"/>
    <property type="match status" value="1"/>
</dbReference>
<feature type="domain" description="Histidine kinase" evidence="10">
    <location>
        <begin position="278"/>
        <end position="478"/>
    </location>
</feature>
<dbReference type="SMART" id="SM01049">
    <property type="entry name" value="Cache_2"/>
    <property type="match status" value="1"/>
</dbReference>
<evidence type="ECO:0000256" key="7">
    <source>
        <dbReference type="ARBA" id="ARBA00023012"/>
    </source>
</evidence>
<evidence type="ECO:0000256" key="5">
    <source>
        <dbReference type="ARBA" id="ARBA00022777"/>
    </source>
</evidence>
<evidence type="ECO:0000256" key="6">
    <source>
        <dbReference type="ARBA" id="ARBA00022989"/>
    </source>
</evidence>
<reference evidence="11 12" key="1">
    <citation type="submission" date="2017-07" db="EMBL/GenBank/DDBJ databases">
        <title>Complete genome sequence of Oryzomicrobium terrae TPP412.</title>
        <authorList>
            <person name="Chiu L.-W."/>
            <person name="Lo K.-J."/>
            <person name="Tsai Y.-M."/>
            <person name="Lin S.-S."/>
            <person name="Kuo C.-H."/>
            <person name="Liu C.-T."/>
        </authorList>
    </citation>
    <scope>NUCLEOTIDE SEQUENCE [LARGE SCALE GENOMIC DNA]</scope>
    <source>
        <strain evidence="11 12">TPP412</strain>
    </source>
</reference>
<evidence type="ECO:0000313" key="12">
    <source>
        <dbReference type="Proteomes" id="UP000323671"/>
    </source>
</evidence>
<comment type="subcellular location">
    <subcellularLocation>
        <location evidence="1">Cell membrane</location>
        <topology evidence="1">Multi-pass membrane protein</topology>
    </subcellularLocation>
</comment>
<evidence type="ECO:0000256" key="1">
    <source>
        <dbReference type="ARBA" id="ARBA00004651"/>
    </source>
</evidence>
<sequence>MDKIRATTQPDYVVSRSEASVRPSAEGRLRRKILLLAVVPLVIACISIALAIRQQGEALAREEAAAVAPVLNAMKEAELKHYMELARAAIAPIYDSGRNDAAAQQQVKDVLSRLAFGVDGYFFVYDQNGNNLMHPRQPELVGRNLWELRDPNGTPTIQRLLARAKGGGGYEPYLWERPTTRRMEQKLGYVIPLERWGWMIGTGIYLDDVDEALKRIHRESVRQIDTNLQVVAAIAVVAALLVGVAGLALNISEHRLADVKLRTLARQVVSSQEEERARLSRELHDGVSQMLVSVKFFLESARSRLAQGPERAAEATPLLERGITRLNEILGEVRRISHALRPALLDDLGLAAALDHLGRDFADRTGLTVSVSHRGSGGELPEAVVTALFRVAQEALSNVERHAGATSVSIETTQDALGLRLSIRDDGQGFDVAGVEQHPRSGIGLRNMRERLAALRGTLSIESGASGTELSVFVPAGAHPFFG</sequence>
<dbReference type="SMART" id="SM00387">
    <property type="entry name" value="HATPase_c"/>
    <property type="match status" value="1"/>
</dbReference>
<dbReference type="KEGG" id="otr:OTERR_25930"/>